<dbReference type="InterPro" id="IPR014001">
    <property type="entry name" value="Helicase_ATP-bd"/>
</dbReference>
<dbReference type="InterPro" id="IPR006935">
    <property type="entry name" value="Helicase/UvrB_N"/>
</dbReference>
<dbReference type="InterPro" id="IPR025202">
    <property type="entry name" value="PLD-like_dom"/>
</dbReference>
<keyword evidence="3" id="KW-0378">Hydrolase</keyword>
<dbReference type="GO" id="GO:0005524">
    <property type="term" value="F:ATP binding"/>
    <property type="evidence" value="ECO:0007669"/>
    <property type="project" value="InterPro"/>
</dbReference>
<dbReference type="SMART" id="SM00487">
    <property type="entry name" value="DEXDc"/>
    <property type="match status" value="1"/>
</dbReference>
<keyword evidence="3" id="KW-0547">Nucleotide-binding</keyword>
<dbReference type="GO" id="GO:0003677">
    <property type="term" value="F:DNA binding"/>
    <property type="evidence" value="ECO:0007669"/>
    <property type="project" value="InterPro"/>
</dbReference>
<protein>
    <submittedName>
        <fullName evidence="3">DNA repair helicase</fullName>
    </submittedName>
</protein>
<gene>
    <name evidence="3" type="ORF">CRV08_08950</name>
</gene>
<dbReference type="InterPro" id="IPR027417">
    <property type="entry name" value="P-loop_NTPase"/>
</dbReference>
<evidence type="ECO:0000313" key="3">
    <source>
        <dbReference type="EMBL" id="RXJ67933.1"/>
    </source>
</evidence>
<sequence length="921" mass="107228">MNQLITNSENSNFFNHLTKLLLECKSFIFNVAFINYSGTQLLLNSLEECEKRGVKGKILSSTYLDFTDPKALEKLSLFKNIEIKIFDSSKCGFHPKAYIFEFEDEYRVLLGSSNITASAFKTNIEWNIKIFSKKEEEFTKRVLFEFESLWEEAIRLNKEFLEEYKNHKEKEIKREFFYSSKPKINLMQKKALDRLTFFREKGEDKALVIAATGTGKTYLAAFDVLTYKPKKMLFIVHRENILKKAKSTFETILEEVSCGLLSGNHKQINSNYLFATIQSLSSCYESFKKDEFDYIIYDEAHHISSPSYTKVREYFKPKFQLGLTATPNRMDNSSIYELFDDNIAANIGLNEALKEDLVSSFHYYGIADIKAIDYQSIDIEDIPKLAKLLMVNRRVEFIIKKMNFYGNSGKKRKVLGFCVSKEHALYMAEEFSKRGIEALSLTSEDSITKREEVLKRVEDDKDSLEVVFSVDIFNEGVDIPSINTILMLRPTNSSIVFIQQLGRGLRKYKDKEFLTVIDFIGNHKKSFLIALALCGNRILDKESVKFSLLNNFANFQNAHIVIDEITKTRVLEQLDSENLSSFKYLKDNYMKFKLQLNNKIPMLEDYFEYKELISALPFIGESKSYVEFVNRVEENKSIKTICKDEVFLKFSRFLDSMLPLRRVYEFAILKRVIQKGSCSLVEAKSAVNKYLDNVEEQTIKHSFSYLNQNFFDISQKERFLKVVTLSKDKLELTDEAKAILKDEIKSEFLLNSINYGLLVYEEEFGSKDFKLPFLKPYEKYNMLEIALLSNFDKIHSSFRGSGFLKYKDDFFIFITLEKDKYSKASAYVNTFSSKDTFTFVSKPLMSQDKGDGYRLIDNKKQGVNLHIFVRKFSHVDKKVQKFSYLGLADCIEYNGNKPINTILKLRKELNDELFEEFTKVI</sequence>
<dbReference type="Pfam" id="PF13091">
    <property type="entry name" value="PLDc_2"/>
    <property type="match status" value="1"/>
</dbReference>
<keyword evidence="3" id="KW-0347">Helicase</keyword>
<dbReference type="PANTHER" id="PTHR47396">
    <property type="entry name" value="TYPE I RESTRICTION ENZYME ECOKI R PROTEIN"/>
    <property type="match status" value="1"/>
</dbReference>
<dbReference type="Pfam" id="PF11907">
    <property type="entry name" value="DUF3427"/>
    <property type="match status" value="1"/>
</dbReference>
<reference evidence="3 4" key="1">
    <citation type="submission" date="2017-10" db="EMBL/GenBank/DDBJ databases">
        <title>Genomics of the genus Arcobacter.</title>
        <authorList>
            <person name="Perez-Cataluna A."/>
            <person name="Figueras M.J."/>
        </authorList>
    </citation>
    <scope>NUCLEOTIDE SEQUENCE [LARGE SCALE GENOMIC DNA]</scope>
    <source>
        <strain evidence="3 4">CECT 8993</strain>
    </source>
</reference>
<dbReference type="Pfam" id="PF26350">
    <property type="entry name" value="DUF8090"/>
    <property type="match status" value="1"/>
</dbReference>
<dbReference type="Gene3D" id="3.40.50.300">
    <property type="entry name" value="P-loop containing nucleotide triphosphate hydrolases"/>
    <property type="match status" value="2"/>
</dbReference>
<feature type="domain" description="Helicase ATP-binding" evidence="1">
    <location>
        <begin position="197"/>
        <end position="345"/>
    </location>
</feature>
<dbReference type="PANTHER" id="PTHR47396:SF1">
    <property type="entry name" value="ATP-DEPENDENT HELICASE IRC3-RELATED"/>
    <property type="match status" value="1"/>
</dbReference>
<dbReference type="Pfam" id="PF00271">
    <property type="entry name" value="Helicase_C"/>
    <property type="match status" value="1"/>
</dbReference>
<dbReference type="InterPro" id="IPR021835">
    <property type="entry name" value="DUF3427"/>
</dbReference>
<evidence type="ECO:0000313" key="4">
    <source>
        <dbReference type="Proteomes" id="UP000290172"/>
    </source>
</evidence>
<evidence type="ECO:0000259" key="2">
    <source>
        <dbReference type="PROSITE" id="PS51194"/>
    </source>
</evidence>
<dbReference type="AlphaFoldDB" id="A0A4Q0YD08"/>
<feature type="domain" description="Helicase C-terminal" evidence="2">
    <location>
        <begin position="390"/>
        <end position="552"/>
    </location>
</feature>
<dbReference type="InterPro" id="IPR001650">
    <property type="entry name" value="Helicase_C-like"/>
</dbReference>
<keyword evidence="3" id="KW-0067">ATP-binding</keyword>
<dbReference type="PROSITE" id="PS51192">
    <property type="entry name" value="HELICASE_ATP_BIND_1"/>
    <property type="match status" value="1"/>
</dbReference>
<dbReference type="EMBL" id="PDKJ01000007">
    <property type="protein sequence ID" value="RXJ67933.1"/>
    <property type="molecule type" value="Genomic_DNA"/>
</dbReference>
<dbReference type="CDD" id="cd18032">
    <property type="entry name" value="DEXHc_RE_I_III_res"/>
    <property type="match status" value="1"/>
</dbReference>
<dbReference type="GO" id="GO:0005829">
    <property type="term" value="C:cytosol"/>
    <property type="evidence" value="ECO:0007669"/>
    <property type="project" value="TreeGrafter"/>
</dbReference>
<dbReference type="InterPro" id="IPR058403">
    <property type="entry name" value="DUF8090"/>
</dbReference>
<dbReference type="SUPFAM" id="SSF52540">
    <property type="entry name" value="P-loop containing nucleoside triphosphate hydrolases"/>
    <property type="match status" value="1"/>
</dbReference>
<dbReference type="SUPFAM" id="SSF56024">
    <property type="entry name" value="Phospholipase D/nuclease"/>
    <property type="match status" value="1"/>
</dbReference>
<dbReference type="GO" id="GO:0016787">
    <property type="term" value="F:hydrolase activity"/>
    <property type="evidence" value="ECO:0007669"/>
    <property type="project" value="InterPro"/>
</dbReference>
<dbReference type="PROSITE" id="PS51194">
    <property type="entry name" value="HELICASE_CTER"/>
    <property type="match status" value="1"/>
</dbReference>
<dbReference type="CDD" id="cd09204">
    <property type="entry name" value="PLDc_N_DEXD_b2"/>
    <property type="match status" value="1"/>
</dbReference>
<proteinExistence type="predicted"/>
<organism evidence="3 4">
    <name type="scientific">Halarcobacter ebronensis</name>
    <dbReference type="NCBI Taxonomy" id="1462615"/>
    <lineage>
        <taxon>Bacteria</taxon>
        <taxon>Pseudomonadati</taxon>
        <taxon>Campylobacterota</taxon>
        <taxon>Epsilonproteobacteria</taxon>
        <taxon>Campylobacterales</taxon>
        <taxon>Arcobacteraceae</taxon>
        <taxon>Halarcobacter</taxon>
    </lineage>
</organism>
<dbReference type="GO" id="GO:0004386">
    <property type="term" value="F:helicase activity"/>
    <property type="evidence" value="ECO:0007669"/>
    <property type="project" value="UniProtKB-KW"/>
</dbReference>
<dbReference type="RefSeq" id="WP_128981261.1">
    <property type="nucleotide sequence ID" value="NZ_PDKJ01000007.1"/>
</dbReference>
<dbReference type="Proteomes" id="UP000290172">
    <property type="component" value="Unassembled WGS sequence"/>
</dbReference>
<dbReference type="InterPro" id="IPR050742">
    <property type="entry name" value="Helicase_Restrict-Modif_Enz"/>
</dbReference>
<dbReference type="CDD" id="cd18799">
    <property type="entry name" value="SF2_C_EcoAI-like"/>
    <property type="match status" value="1"/>
</dbReference>
<comment type="caution">
    <text evidence="3">The sequence shown here is derived from an EMBL/GenBank/DDBJ whole genome shotgun (WGS) entry which is preliminary data.</text>
</comment>
<dbReference type="Gene3D" id="3.30.870.10">
    <property type="entry name" value="Endonuclease Chain A"/>
    <property type="match status" value="1"/>
</dbReference>
<accession>A0A4Q0YD08</accession>
<name>A0A4Q0YD08_9BACT</name>
<evidence type="ECO:0000259" key="1">
    <source>
        <dbReference type="PROSITE" id="PS51192"/>
    </source>
</evidence>
<dbReference type="Pfam" id="PF04851">
    <property type="entry name" value="ResIII"/>
    <property type="match status" value="1"/>
</dbReference>
<dbReference type="SMART" id="SM00490">
    <property type="entry name" value="HELICc"/>
    <property type="match status" value="1"/>
</dbReference>